<accession>A0AAP9R1V7</accession>
<dbReference type="Proteomes" id="UP000514462">
    <property type="component" value="Plasmid pRHBSTW-00938_2"/>
</dbReference>
<evidence type="ECO:0000259" key="2">
    <source>
        <dbReference type="Pfam" id="PF23572"/>
    </source>
</evidence>
<evidence type="ECO:0000313" key="4">
    <source>
        <dbReference type="Proteomes" id="UP000514462"/>
    </source>
</evidence>
<dbReference type="GO" id="GO:0016881">
    <property type="term" value="F:acid-amino acid ligase activity"/>
    <property type="evidence" value="ECO:0007669"/>
    <property type="project" value="TreeGrafter"/>
</dbReference>
<organism evidence="3 4">
    <name type="scientific">Klebsiella aerogenes</name>
    <name type="common">Enterobacter aerogenes</name>
    <dbReference type="NCBI Taxonomy" id="548"/>
    <lineage>
        <taxon>Bacteria</taxon>
        <taxon>Pseudomonadati</taxon>
        <taxon>Pseudomonadota</taxon>
        <taxon>Gammaproteobacteria</taxon>
        <taxon>Enterobacterales</taxon>
        <taxon>Enterobacteriaceae</taxon>
        <taxon>Klebsiella/Raoultella group</taxon>
        <taxon>Klebsiella</taxon>
    </lineage>
</organism>
<dbReference type="GO" id="GO:0005737">
    <property type="term" value="C:cytoplasm"/>
    <property type="evidence" value="ECO:0007669"/>
    <property type="project" value="TreeGrafter"/>
</dbReference>
<geneLocation type="plasmid" evidence="4">
    <name>prhbstw-00938_2</name>
</geneLocation>
<feature type="domain" description="GH3 middle" evidence="1">
    <location>
        <begin position="320"/>
        <end position="381"/>
    </location>
</feature>
<dbReference type="InterPro" id="IPR004993">
    <property type="entry name" value="GH3"/>
</dbReference>
<evidence type="ECO:0000313" key="3">
    <source>
        <dbReference type="EMBL" id="QMR43023.1"/>
    </source>
</evidence>
<dbReference type="Pfam" id="PF03321">
    <property type="entry name" value="GH3"/>
    <property type="match status" value="1"/>
</dbReference>
<dbReference type="RefSeq" id="WP_182015403.1">
    <property type="nucleotide sequence ID" value="NZ_CP055905.1"/>
</dbReference>
<reference evidence="4" key="1">
    <citation type="submission" date="2020-06" db="EMBL/GenBank/DDBJ databases">
        <title>REHAB project genomes.</title>
        <authorList>
            <person name="Shaw L.P."/>
        </authorList>
    </citation>
    <scope>NUCLEOTIDE SEQUENCE [LARGE SCALE GENOMIC DNA]</scope>
    <source>
        <strain evidence="4">RHBSTW-00938</strain>
        <plasmid evidence="4">prhbstw-00938_2</plasmid>
    </source>
</reference>
<feature type="domain" description="GH3 C-terminal" evidence="2">
    <location>
        <begin position="406"/>
        <end position="497"/>
    </location>
</feature>
<protein>
    <submittedName>
        <fullName evidence="3">GH3 auxin-responsive promoter family protein</fullName>
    </submittedName>
</protein>
<dbReference type="PANTHER" id="PTHR31901:SF9">
    <property type="entry name" value="GH3 DOMAIN-CONTAINING PROTEIN"/>
    <property type="match status" value="1"/>
</dbReference>
<dbReference type="EMBL" id="CP055905">
    <property type="protein sequence ID" value="QMR43023.1"/>
    <property type="molecule type" value="Genomic_DNA"/>
</dbReference>
<sequence>MNNPWLHFQQPIFKLSGSIAERQERWLMDCLLCNQDSAWGSRYSFSSIGSVEEYQNRVPVVDYETLAPWIEKMANGEQALLTGVPVVAFEKTGGSHSGGKLIPYTSRGLSDFRRELIGWLGSLIEQFQLHEGKAYWALSPAMAEPEITRSGIPVGAGDAVYLGEENLEAFARLSAVPFSLAAVADIDHWQLLTLYFLVCCPDLRLISVWSPSFLTSLLTALHEKQSTLLAILAEGGAVAGHELRANSDALCRFQQYLTGQNTRLLWPELAVISCWADASSQPLVMALSQQFPGVHIQPKGLLSTEAIITVPDKNGKARLCLDSNFYEFLSDDGDICLSHEVTPGDEYRVIVTTNNGLYRYQTGDRVCCMSASPDEVVLSFIGRSGVCSDLVGEKLSEPFVNHCLSKLKGFAALAPDSNSSGYVLLLDDAYRQQNESLLASIEQHLCSNPQYAYARRLTQLAPLHHQFIHQPVEQYLRWQYDKGKSPGDIKLPALFSNDSWRGVFS</sequence>
<evidence type="ECO:0000259" key="1">
    <source>
        <dbReference type="Pfam" id="PF23571"/>
    </source>
</evidence>
<dbReference type="InterPro" id="IPR055377">
    <property type="entry name" value="GH3_M"/>
</dbReference>
<dbReference type="Pfam" id="PF23571">
    <property type="entry name" value="GH3_M"/>
    <property type="match status" value="1"/>
</dbReference>
<dbReference type="Pfam" id="PF23572">
    <property type="entry name" value="GH3_C"/>
    <property type="match status" value="1"/>
</dbReference>
<dbReference type="InterPro" id="IPR055378">
    <property type="entry name" value="GH3_C"/>
</dbReference>
<gene>
    <name evidence="3" type="ORF">HV331_26420</name>
</gene>
<dbReference type="AlphaFoldDB" id="A0AAP9R1V7"/>
<keyword evidence="3" id="KW-0614">Plasmid</keyword>
<dbReference type="PANTHER" id="PTHR31901">
    <property type="entry name" value="GH3 DOMAIN-CONTAINING PROTEIN"/>
    <property type="match status" value="1"/>
</dbReference>
<name>A0AAP9R1V7_KLEAE</name>
<proteinExistence type="predicted"/>